<keyword evidence="2" id="KW-0547">Nucleotide-binding</keyword>
<dbReference type="Pfam" id="PF00004">
    <property type="entry name" value="AAA"/>
    <property type="match status" value="2"/>
</dbReference>
<gene>
    <name evidence="7" type="primary">smid</name>
</gene>
<dbReference type="GO" id="GO:1990275">
    <property type="term" value="F:preribosome binding"/>
    <property type="evidence" value="ECO:0007669"/>
    <property type="project" value="TreeGrafter"/>
</dbReference>
<comment type="similarity">
    <text evidence="1">Belongs to the AAA ATPase family.</text>
</comment>
<dbReference type="Pfam" id="PF17862">
    <property type="entry name" value="AAA_lid_3"/>
    <property type="match status" value="2"/>
</dbReference>
<dbReference type="InterPro" id="IPR041569">
    <property type="entry name" value="AAA_lid_3"/>
</dbReference>
<proteinExistence type="inferred from homology"/>
<dbReference type="GO" id="GO:0016887">
    <property type="term" value="F:ATP hydrolysis activity"/>
    <property type="evidence" value="ECO:0007669"/>
    <property type="project" value="InterPro"/>
</dbReference>
<dbReference type="GeneID" id="105266977"/>
<keyword evidence="3" id="KW-0067">ATP-binding</keyword>
<evidence type="ECO:0000256" key="3">
    <source>
        <dbReference type="ARBA" id="ARBA00022840"/>
    </source>
</evidence>
<protein>
    <submittedName>
        <fullName evidence="7">Nuclear valosin-containing protein-like isoform X1</fullName>
    </submittedName>
</protein>
<dbReference type="PANTHER" id="PTHR23077:SF171">
    <property type="entry name" value="NUCLEAR VALOSIN-CONTAINING PROTEIN-LIKE"/>
    <property type="match status" value="1"/>
</dbReference>
<evidence type="ECO:0000256" key="2">
    <source>
        <dbReference type="ARBA" id="ARBA00022741"/>
    </source>
</evidence>
<dbReference type="RefSeq" id="XP_011303823.1">
    <property type="nucleotide sequence ID" value="XM_011305521.1"/>
</dbReference>
<sequence>MNDKYPKMRKLNSSIDIIPIQGASSEDGRIYRGMEERQSHLPRERLLLERVQKYLFDNEDQIYIDVNDMADNLQKRYSDYRTKKRGPFRVVVRRAYDKITESMSRQEDLDDVEVQSDLEPGSMNNEIVKMYSKAMVGDHNGNSSDKELIDISSDDDHEDNPMTLKNSVEVTKIPKTIHSCTISKTQKESRGLNDEGRKVPEVPPLKPLSKKRMRESTEQLPLPKRRKDLQVRPAVARTPKFSDIGGNVKVLETVCRILIHMKHSVIFRELGVTPTRGLLLHGPPGCGKSLLANAIAGELGVPILKIAPPELIGGLSGESESKIRELFDQALALAPCVLFFDEIDTLAPHRANAQKEMERRIVTQLLACLDDLGSKENGDKVLVLGATNRPEVLDPALRRAGRFEREIALGIPDKKTRENILKVHSQTLKLTPEIDLAKIAAVSPGCVGADLVSIIREAAIAAVDRVLKHQEDKEKIEEKIIEVVPEQVVEKDPEQVTDSEKNSMETVVEKEIVENQEPEVIDLKEDTSLPQTTNGEGTGEKEVEKTTEKEMEKETEKEMEMDKDVENVEKPLEEDEKEATKELERLLKILHSDVALTPEQIAGLKIEGSDFDVAVKAVQPSSKREGFATVPDVTWEDIGSLREIREELQMAILAPVKYSKEFETFGLTTPSGVLLCGPPGCGKTLLAKAIANEAEINFISVKGPELLSMYVGESEKAVRQCFVRARDSAPCVIFFDELDALCPVRTTGDNSATSRVVNQVLTEMDGIEGRKNVYLMAATNRPEIIDPAVMRPGRFDKILYVGLPTGEDRVDILKALTKNGTKPKFAEDVDLEAIGKSEVCEGFTGADLGSLVKEASIQAFKESMVNSSGITEVHQRHFDIAFKKIQPSVKDKEKKNYEKLKRQYTLQKSPIEDVPVETPVDTPMEDATMEAMET</sequence>
<accession>A0A9R1T6Z6</accession>
<dbReference type="GO" id="GO:0003723">
    <property type="term" value="F:RNA binding"/>
    <property type="evidence" value="ECO:0007669"/>
    <property type="project" value="TreeGrafter"/>
</dbReference>
<dbReference type="Pfam" id="PF16725">
    <property type="entry name" value="Nucleolin_bd"/>
    <property type="match status" value="1"/>
</dbReference>
<feature type="compositionally biased region" description="Basic and acidic residues" evidence="4">
    <location>
        <begin position="185"/>
        <end position="200"/>
    </location>
</feature>
<dbReference type="PROSITE" id="PS00674">
    <property type="entry name" value="AAA"/>
    <property type="match status" value="2"/>
</dbReference>
<dbReference type="GO" id="GO:0005634">
    <property type="term" value="C:nucleus"/>
    <property type="evidence" value="ECO:0007669"/>
    <property type="project" value="TreeGrafter"/>
</dbReference>
<dbReference type="SMART" id="SM00382">
    <property type="entry name" value="AAA"/>
    <property type="match status" value="2"/>
</dbReference>
<dbReference type="OrthoDB" id="27435at2759"/>
<feature type="domain" description="AAA+ ATPase" evidence="5">
    <location>
        <begin position="669"/>
        <end position="805"/>
    </location>
</feature>
<feature type="region of interest" description="Disordered" evidence="4">
    <location>
        <begin position="141"/>
        <end position="161"/>
    </location>
</feature>
<dbReference type="Gene3D" id="3.40.50.300">
    <property type="entry name" value="P-loop containing nucleotide triphosphate hydrolases"/>
    <property type="match status" value="2"/>
</dbReference>
<evidence type="ECO:0000259" key="5">
    <source>
        <dbReference type="SMART" id="SM00382"/>
    </source>
</evidence>
<dbReference type="InterPro" id="IPR003960">
    <property type="entry name" value="ATPase_AAA_CS"/>
</dbReference>
<dbReference type="PANTHER" id="PTHR23077">
    <property type="entry name" value="AAA-FAMILY ATPASE"/>
    <property type="match status" value="1"/>
</dbReference>
<dbReference type="FunFam" id="3.40.50.300:FF:000600">
    <property type="entry name" value="Nuclear valosin-containing protein-like"/>
    <property type="match status" value="1"/>
</dbReference>
<feature type="compositionally biased region" description="Acidic residues" evidence="4">
    <location>
        <begin position="923"/>
        <end position="934"/>
    </location>
</feature>
<dbReference type="InterPro" id="IPR031996">
    <property type="entry name" value="NVL2_nucleolin-bd"/>
</dbReference>
<dbReference type="CTD" id="38824"/>
<dbReference type="InterPro" id="IPR003959">
    <property type="entry name" value="ATPase_AAA_core"/>
</dbReference>
<dbReference type="KEGG" id="fas:105266977"/>
<reference evidence="7" key="1">
    <citation type="submission" date="2025-08" db="UniProtKB">
        <authorList>
            <consortium name="RefSeq"/>
        </authorList>
    </citation>
    <scope>IDENTIFICATION</scope>
    <source>
        <strain evidence="7">USDA-PBARC FA_bdor</strain>
        <tissue evidence="7">Whole organism</tissue>
    </source>
</reference>
<dbReference type="Gene3D" id="1.10.8.60">
    <property type="match status" value="2"/>
</dbReference>
<feature type="domain" description="AAA+ ATPase" evidence="5">
    <location>
        <begin position="274"/>
        <end position="413"/>
    </location>
</feature>
<evidence type="ECO:0000313" key="6">
    <source>
        <dbReference type="Proteomes" id="UP000694866"/>
    </source>
</evidence>
<dbReference type="Gene3D" id="1.10.10.2010">
    <property type="match status" value="1"/>
</dbReference>
<dbReference type="FunFam" id="3.40.50.300:FF:000149">
    <property type="entry name" value="Nuclear valosin-containing protein-like"/>
    <property type="match status" value="1"/>
</dbReference>
<dbReference type="GO" id="GO:0005524">
    <property type="term" value="F:ATP binding"/>
    <property type="evidence" value="ECO:0007669"/>
    <property type="project" value="UniProtKB-KW"/>
</dbReference>
<feature type="compositionally biased region" description="Basic and acidic residues" evidence="4">
    <location>
        <begin position="538"/>
        <end position="563"/>
    </location>
</feature>
<organism evidence="6 7">
    <name type="scientific">Fopius arisanus</name>
    <dbReference type="NCBI Taxonomy" id="64838"/>
    <lineage>
        <taxon>Eukaryota</taxon>
        <taxon>Metazoa</taxon>
        <taxon>Ecdysozoa</taxon>
        <taxon>Arthropoda</taxon>
        <taxon>Hexapoda</taxon>
        <taxon>Insecta</taxon>
        <taxon>Pterygota</taxon>
        <taxon>Neoptera</taxon>
        <taxon>Endopterygota</taxon>
        <taxon>Hymenoptera</taxon>
        <taxon>Apocrita</taxon>
        <taxon>Ichneumonoidea</taxon>
        <taxon>Braconidae</taxon>
        <taxon>Opiinae</taxon>
        <taxon>Fopius</taxon>
    </lineage>
</organism>
<dbReference type="FunFam" id="1.10.8.60:FF:000112">
    <property type="entry name" value="Smallminded, isoform A"/>
    <property type="match status" value="1"/>
</dbReference>
<evidence type="ECO:0000256" key="1">
    <source>
        <dbReference type="ARBA" id="ARBA00006914"/>
    </source>
</evidence>
<dbReference type="AlphaFoldDB" id="A0A9R1T6Z6"/>
<feature type="region of interest" description="Disordered" evidence="4">
    <location>
        <begin position="182"/>
        <end position="220"/>
    </location>
</feature>
<dbReference type="GO" id="GO:0042254">
    <property type="term" value="P:ribosome biogenesis"/>
    <property type="evidence" value="ECO:0007669"/>
    <property type="project" value="TreeGrafter"/>
</dbReference>
<evidence type="ECO:0000256" key="4">
    <source>
        <dbReference type="SAM" id="MobiDB-lite"/>
    </source>
</evidence>
<dbReference type="InterPro" id="IPR027417">
    <property type="entry name" value="P-loop_NTPase"/>
</dbReference>
<dbReference type="Proteomes" id="UP000694866">
    <property type="component" value="Unplaced"/>
</dbReference>
<dbReference type="InterPro" id="IPR038100">
    <property type="entry name" value="NLV2_N_sf"/>
</dbReference>
<dbReference type="SUPFAM" id="SSF52540">
    <property type="entry name" value="P-loop containing nucleoside triphosphate hydrolases"/>
    <property type="match status" value="2"/>
</dbReference>
<dbReference type="InterPro" id="IPR050168">
    <property type="entry name" value="AAA_ATPase_domain"/>
</dbReference>
<evidence type="ECO:0000313" key="7">
    <source>
        <dbReference type="RefSeq" id="XP_011303823.1"/>
    </source>
</evidence>
<feature type="region of interest" description="Disordered" evidence="4">
    <location>
        <begin position="525"/>
        <end position="563"/>
    </location>
</feature>
<name>A0A9R1T6Z6_9HYME</name>
<feature type="region of interest" description="Disordered" evidence="4">
    <location>
        <begin position="910"/>
        <end position="934"/>
    </location>
</feature>
<dbReference type="InterPro" id="IPR003593">
    <property type="entry name" value="AAA+_ATPase"/>
</dbReference>
<keyword evidence="6" id="KW-1185">Reference proteome</keyword>